<protein>
    <submittedName>
        <fullName evidence="1">EC1118_1O4_4764p</fullName>
    </submittedName>
</protein>
<dbReference type="EMBL" id="FN394216">
    <property type="protein sequence ID" value="CAY86529.1"/>
    <property type="molecule type" value="Genomic_DNA"/>
</dbReference>
<name>C8ZH00_YEAS8</name>
<dbReference type="Proteomes" id="UP000000286">
    <property type="component" value="Chromosome XV"/>
</dbReference>
<gene>
    <name evidence="1" type="ORF">EC1118_1O4_4764g</name>
</gene>
<accession>C8ZH00</accession>
<dbReference type="HOGENOM" id="CLU_2308252_0_0_1"/>
<dbReference type="AlphaFoldDB" id="C8ZH00"/>
<proteinExistence type="predicted"/>
<sequence length="100" mass="11079">MTPLLCLHHLLQQVSVTKIQTTKMQRSSPLNRLQLPMVASQSQSLSLSPMSPLPSTLQSPQIRLLNTLLSPVHLLLPLPLQVTYNGTTPLRLLIRPVGEL</sequence>
<organism evidence="1 2">
    <name type="scientific">Saccharomyces cerevisiae (strain Lalvin EC1118 / Prise de mousse)</name>
    <name type="common">Baker's yeast</name>
    <dbReference type="NCBI Taxonomy" id="643680"/>
    <lineage>
        <taxon>Eukaryota</taxon>
        <taxon>Fungi</taxon>
        <taxon>Dikarya</taxon>
        <taxon>Ascomycota</taxon>
        <taxon>Saccharomycotina</taxon>
        <taxon>Saccharomycetes</taxon>
        <taxon>Saccharomycetales</taxon>
        <taxon>Saccharomycetaceae</taxon>
        <taxon>Saccharomyces</taxon>
    </lineage>
</organism>
<reference evidence="1 2" key="1">
    <citation type="journal article" date="2009" name="Proc. Natl. Acad. Sci. U.S.A.">
        <title>Eukaryote-to-eukaryote gene transfer events revealed by the genome sequence of the wine yeast Saccharomyces cerevisiae EC1118.</title>
        <authorList>
            <person name="Novo M."/>
            <person name="Bigey F."/>
            <person name="Beyne E."/>
            <person name="Galeote V."/>
            <person name="Gavory F."/>
            <person name="Mallet S."/>
            <person name="Cambot B."/>
            <person name="Legras J.L."/>
            <person name="Wincker P."/>
            <person name="Casaregola S."/>
            <person name="Dequin S."/>
        </authorList>
    </citation>
    <scope>NUCLEOTIDE SEQUENCE [LARGE SCALE GENOMIC DNA]</scope>
    <source>
        <strain evidence="2">Lalvin EC1118 / Prise de mousse</strain>
    </source>
</reference>
<evidence type="ECO:0000313" key="2">
    <source>
        <dbReference type="Proteomes" id="UP000000286"/>
    </source>
</evidence>
<evidence type="ECO:0000313" key="1">
    <source>
        <dbReference type="EMBL" id="CAY86529.1"/>
    </source>
</evidence>